<proteinExistence type="predicted"/>
<organism evidence="1">
    <name type="scientific">Opuntia streptacantha</name>
    <name type="common">Prickly pear cactus</name>
    <name type="synonym">Opuntia cardona</name>
    <dbReference type="NCBI Taxonomy" id="393608"/>
    <lineage>
        <taxon>Eukaryota</taxon>
        <taxon>Viridiplantae</taxon>
        <taxon>Streptophyta</taxon>
        <taxon>Embryophyta</taxon>
        <taxon>Tracheophyta</taxon>
        <taxon>Spermatophyta</taxon>
        <taxon>Magnoliopsida</taxon>
        <taxon>eudicotyledons</taxon>
        <taxon>Gunneridae</taxon>
        <taxon>Pentapetalae</taxon>
        <taxon>Caryophyllales</taxon>
        <taxon>Cactineae</taxon>
        <taxon>Cactaceae</taxon>
        <taxon>Opuntioideae</taxon>
        <taxon>Opuntia</taxon>
    </lineage>
</organism>
<protein>
    <submittedName>
        <fullName evidence="1">Uncharacterized protein</fullName>
    </submittedName>
</protein>
<evidence type="ECO:0000313" key="1">
    <source>
        <dbReference type="EMBL" id="MBA4634974.1"/>
    </source>
</evidence>
<dbReference type="EMBL" id="GISG01093055">
    <property type="protein sequence ID" value="MBA4634974.1"/>
    <property type="molecule type" value="Transcribed_RNA"/>
</dbReference>
<reference evidence="1" key="1">
    <citation type="journal article" date="2013" name="J. Plant Res.">
        <title>Effect of fungi and light on seed germination of three Opuntia species from semiarid lands of central Mexico.</title>
        <authorList>
            <person name="Delgado-Sanchez P."/>
            <person name="Jimenez-Bremont J.F."/>
            <person name="Guerrero-Gonzalez Mde L."/>
            <person name="Flores J."/>
        </authorList>
    </citation>
    <scope>NUCLEOTIDE SEQUENCE</scope>
    <source>
        <tissue evidence="1">Cladode</tissue>
    </source>
</reference>
<accession>A0A7C8Z5Z3</accession>
<name>A0A7C8Z5Z3_OPUST</name>
<dbReference type="AlphaFoldDB" id="A0A7C8Z5Z3"/>
<sequence length="124" mass="13198">MTLQLHNPGLKGVIVFAIEPCMVTGQVTIGQVIVGLVTIGQVIIGPVITGRVTIGRVITGRVITGLVTIGRVIIDQVIFLDGVHPMMIMGQVIHRAQYCFHQCHVVDLSIAIFAIDSLSSQGTA</sequence>
<reference evidence="1" key="2">
    <citation type="submission" date="2020-07" db="EMBL/GenBank/DDBJ databases">
        <authorList>
            <person name="Vera ALvarez R."/>
            <person name="Arias-Moreno D.M."/>
            <person name="Jimenez-Jacinto V."/>
            <person name="Jimenez-Bremont J.F."/>
            <person name="Swaminathan K."/>
            <person name="Moose S.P."/>
            <person name="Guerrero-Gonzalez M.L."/>
            <person name="Marino-Ramirez L."/>
            <person name="Landsman D."/>
            <person name="Rodriguez-Kessler M."/>
            <person name="Delgado-Sanchez P."/>
        </authorList>
    </citation>
    <scope>NUCLEOTIDE SEQUENCE</scope>
    <source>
        <tissue evidence="1">Cladode</tissue>
    </source>
</reference>
<dbReference type="EMBL" id="GISG01093054">
    <property type="protein sequence ID" value="MBA4634973.1"/>
    <property type="molecule type" value="Transcribed_RNA"/>
</dbReference>